<gene>
    <name evidence="2" type="ORF">DFQ04_2795</name>
</gene>
<sequence>MKKKPSLTRRDALKAGAVALGGLLLPSCSTPLPPTYGKILRMSDNLTYVAQRTLLPGQALAKEYSYSDISSFPALGTVDPGDSSKEYYSEEYEKLRKGGFADWKIKIEGSVANPGYYSLADLQLFPKQSHITRHTCEEGWTAIAQWTGVSLGTVLQSVGILPSARYVNYYSYDGWADSIDLMDAFHPQTILAYGMNGKNLPIQHGAPVRMRVETQIGYKSMKFLNKIVVTDEFSEFGDPNWSWFTGI</sequence>
<reference evidence="2 3" key="1">
    <citation type="submission" date="2019-03" db="EMBL/GenBank/DDBJ databases">
        <title>Genomic Encyclopedia of Type Strains, Phase III (KMG-III): the genomes of soil and plant-associated and newly described type strains.</title>
        <authorList>
            <person name="Whitman W."/>
        </authorList>
    </citation>
    <scope>NUCLEOTIDE SEQUENCE [LARGE SCALE GENOMIC DNA]</scope>
    <source>
        <strain evidence="2 3">CECT 8446</strain>
    </source>
</reference>
<dbReference type="InterPro" id="IPR036374">
    <property type="entry name" value="OxRdtase_Mopterin-bd_sf"/>
</dbReference>
<organism evidence="2 3">
    <name type="scientific">Algoriphagus boseongensis</name>
    <dbReference type="NCBI Taxonomy" id="1442587"/>
    <lineage>
        <taxon>Bacteria</taxon>
        <taxon>Pseudomonadati</taxon>
        <taxon>Bacteroidota</taxon>
        <taxon>Cytophagia</taxon>
        <taxon>Cytophagales</taxon>
        <taxon>Cyclobacteriaceae</taxon>
        <taxon>Algoriphagus</taxon>
    </lineage>
</organism>
<feature type="domain" description="Oxidoreductase molybdopterin-binding" evidence="1">
    <location>
        <begin position="101"/>
        <end position="233"/>
    </location>
</feature>
<keyword evidence="3" id="KW-1185">Reference proteome</keyword>
<dbReference type="Gene3D" id="3.90.420.10">
    <property type="entry name" value="Oxidoreductase, molybdopterin-binding domain"/>
    <property type="match status" value="1"/>
</dbReference>
<dbReference type="PANTHER" id="PTHR43032">
    <property type="entry name" value="PROTEIN-METHIONINE-SULFOXIDE REDUCTASE"/>
    <property type="match status" value="1"/>
</dbReference>
<dbReference type="SUPFAM" id="SSF56524">
    <property type="entry name" value="Oxidoreductase molybdopterin-binding domain"/>
    <property type="match status" value="1"/>
</dbReference>
<name>A0A4V3D234_9BACT</name>
<comment type="caution">
    <text evidence="2">The sequence shown here is derived from an EMBL/GenBank/DDBJ whole genome shotgun (WGS) entry which is preliminary data.</text>
</comment>
<dbReference type="InterPro" id="IPR000572">
    <property type="entry name" value="OxRdtase_Mopterin-bd_dom"/>
</dbReference>
<dbReference type="Proteomes" id="UP000294535">
    <property type="component" value="Unassembled WGS sequence"/>
</dbReference>
<dbReference type="AlphaFoldDB" id="A0A4V3D234"/>
<dbReference type="Pfam" id="PF00174">
    <property type="entry name" value="Oxidored_molyb"/>
    <property type="match status" value="1"/>
</dbReference>
<dbReference type="OrthoDB" id="9778777at2"/>
<dbReference type="PROSITE" id="PS51318">
    <property type="entry name" value="TAT"/>
    <property type="match status" value="1"/>
</dbReference>
<dbReference type="InterPro" id="IPR006311">
    <property type="entry name" value="TAT_signal"/>
</dbReference>
<proteinExistence type="predicted"/>
<protein>
    <submittedName>
        <fullName evidence="2">DMSO/TMAO reductase YedYZ molybdopterin-dependent catalytic subunit</fullName>
    </submittedName>
</protein>
<accession>A0A4V3D234</accession>
<evidence type="ECO:0000259" key="1">
    <source>
        <dbReference type="Pfam" id="PF00174"/>
    </source>
</evidence>
<evidence type="ECO:0000313" key="3">
    <source>
        <dbReference type="Proteomes" id="UP000294535"/>
    </source>
</evidence>
<dbReference type="EMBL" id="SNYF01000007">
    <property type="protein sequence ID" value="TDQ16673.1"/>
    <property type="molecule type" value="Genomic_DNA"/>
</dbReference>
<evidence type="ECO:0000313" key="2">
    <source>
        <dbReference type="EMBL" id="TDQ16673.1"/>
    </source>
</evidence>
<dbReference type="RefSeq" id="WP_133556795.1">
    <property type="nucleotide sequence ID" value="NZ_SNYF01000007.1"/>
</dbReference>